<evidence type="ECO:0000313" key="2">
    <source>
        <dbReference type="Proteomes" id="UP001549363"/>
    </source>
</evidence>
<reference evidence="1 2" key="1">
    <citation type="submission" date="2024-06" db="EMBL/GenBank/DDBJ databases">
        <title>Sorghum-associated microbial communities from plants grown in Nebraska, USA.</title>
        <authorList>
            <person name="Schachtman D."/>
        </authorList>
    </citation>
    <scope>NUCLEOTIDE SEQUENCE [LARGE SCALE GENOMIC DNA]</scope>
    <source>
        <strain evidence="1 2">736</strain>
    </source>
</reference>
<gene>
    <name evidence="1" type="ORF">ABIA69_004281</name>
</gene>
<comment type="caution">
    <text evidence="1">The sequence shown here is derived from an EMBL/GenBank/DDBJ whole genome shotgun (WGS) entry which is preliminary data.</text>
</comment>
<evidence type="ECO:0000313" key="1">
    <source>
        <dbReference type="EMBL" id="MET4563088.1"/>
    </source>
</evidence>
<accession>A0ABV2PR25</accession>
<name>A0ABV2PR25_9BACI</name>
<evidence type="ECO:0008006" key="3">
    <source>
        <dbReference type="Google" id="ProtNLM"/>
    </source>
</evidence>
<sequence>MKSVNIQLDHNNSIEITQIDDTLFEVRLSMDGSISMYYMTRAQLENLEQLGVDSRIEMIRAGLLHE</sequence>
<keyword evidence="2" id="KW-1185">Reference proteome</keyword>
<dbReference type="RefSeq" id="WP_054768370.1">
    <property type="nucleotide sequence ID" value="NZ_CP073713.1"/>
</dbReference>
<protein>
    <recommendedName>
        <fullName evidence="3">KTSC domain-containing protein</fullName>
    </recommendedName>
</protein>
<proteinExistence type="predicted"/>
<organism evidence="1 2">
    <name type="scientific">Lysinibacillus parviboronicapiens</name>
    <dbReference type="NCBI Taxonomy" id="436516"/>
    <lineage>
        <taxon>Bacteria</taxon>
        <taxon>Bacillati</taxon>
        <taxon>Bacillota</taxon>
        <taxon>Bacilli</taxon>
        <taxon>Bacillales</taxon>
        <taxon>Bacillaceae</taxon>
        <taxon>Lysinibacillus</taxon>
    </lineage>
</organism>
<dbReference type="EMBL" id="JBEPSB010000030">
    <property type="protein sequence ID" value="MET4563088.1"/>
    <property type="molecule type" value="Genomic_DNA"/>
</dbReference>
<dbReference type="Proteomes" id="UP001549363">
    <property type="component" value="Unassembled WGS sequence"/>
</dbReference>